<evidence type="ECO:0000313" key="1">
    <source>
        <dbReference type="EMBL" id="QJR79648.1"/>
    </source>
</evidence>
<dbReference type="AlphaFoldDB" id="A0A6M4MA08"/>
<gene>
    <name evidence="1" type="ORF">CA267_001955</name>
</gene>
<evidence type="ECO:0000313" key="2">
    <source>
        <dbReference type="Proteomes" id="UP000219285"/>
    </source>
</evidence>
<accession>A0A6M4MA08</accession>
<dbReference type="KEGG" id="apel:CA267_001955"/>
<dbReference type="OrthoDB" id="9927006at2"/>
<protein>
    <submittedName>
        <fullName evidence="1">Uncharacterized protein</fullName>
    </submittedName>
</protein>
<keyword evidence="2" id="KW-1185">Reference proteome</keyword>
<dbReference type="EMBL" id="CP052766">
    <property type="protein sequence ID" value="QJR79648.1"/>
    <property type="molecule type" value="Genomic_DNA"/>
</dbReference>
<sequence length="60" mass="6836">MMSETVLCRGREIAVIREEEDGSYKFDREALEDKNGGISLSQLRDDEFVVAPGAIYRKIK</sequence>
<proteinExistence type="predicted"/>
<reference evidence="1 2" key="2">
    <citation type="submission" date="2020-04" db="EMBL/GenBank/DDBJ databases">
        <title>Complete genome sequence of Alteromonas pelagimontana 5.12T.</title>
        <authorList>
            <person name="Sinha R.K."/>
            <person name="Krishnan K.P."/>
            <person name="Kurian J.P."/>
        </authorList>
    </citation>
    <scope>NUCLEOTIDE SEQUENCE [LARGE SCALE GENOMIC DNA]</scope>
    <source>
        <strain evidence="1 2">5.12</strain>
    </source>
</reference>
<name>A0A6M4MA08_9ALTE</name>
<dbReference type="Proteomes" id="UP000219285">
    <property type="component" value="Chromosome"/>
</dbReference>
<dbReference type="RefSeq" id="WP_139316231.1">
    <property type="nucleotide sequence ID" value="NZ_CP052766.1"/>
</dbReference>
<reference evidence="2" key="1">
    <citation type="submission" date="2014-12" db="EMBL/GenBank/DDBJ databases">
        <title>Complete genome sequence of a multi-drug resistant Klebsiella pneumoniae.</title>
        <authorList>
            <person name="Hua X."/>
            <person name="Chen Q."/>
            <person name="Li X."/>
            <person name="Feng Y."/>
            <person name="Ruan Z."/>
            <person name="Yu Y."/>
        </authorList>
    </citation>
    <scope>NUCLEOTIDE SEQUENCE [LARGE SCALE GENOMIC DNA]</scope>
    <source>
        <strain evidence="2">5.12</strain>
    </source>
</reference>
<organism evidence="1 2">
    <name type="scientific">Alteromonas pelagimontana</name>
    <dbReference type="NCBI Taxonomy" id="1858656"/>
    <lineage>
        <taxon>Bacteria</taxon>
        <taxon>Pseudomonadati</taxon>
        <taxon>Pseudomonadota</taxon>
        <taxon>Gammaproteobacteria</taxon>
        <taxon>Alteromonadales</taxon>
        <taxon>Alteromonadaceae</taxon>
        <taxon>Alteromonas/Salinimonas group</taxon>
        <taxon>Alteromonas</taxon>
    </lineage>
</organism>